<dbReference type="InterPro" id="IPR012338">
    <property type="entry name" value="Beta-lactam/transpept-like"/>
</dbReference>
<dbReference type="PANTHER" id="PTHR46825">
    <property type="entry name" value="D-ALANYL-D-ALANINE-CARBOXYPEPTIDASE/ENDOPEPTIDASE AMPH"/>
    <property type="match status" value="1"/>
</dbReference>
<evidence type="ECO:0000313" key="4">
    <source>
        <dbReference type="Proteomes" id="UP001217083"/>
    </source>
</evidence>
<keyword evidence="4" id="KW-1185">Reference proteome</keyword>
<reference evidence="3 4" key="1">
    <citation type="submission" date="2023-03" db="EMBL/GenBank/DDBJ databases">
        <title>Muricauda XX sp. nov. and Muricauda XXX sp. nov., two novel species isolated from Okinawa Trough.</title>
        <authorList>
            <person name="Cao W."/>
            <person name="Deng X."/>
        </authorList>
    </citation>
    <scope>NUCLEOTIDE SEQUENCE [LARGE SCALE GENOMIC DNA]</scope>
    <source>
        <strain evidence="3 4">81s02</strain>
    </source>
</reference>
<dbReference type="SUPFAM" id="SSF56601">
    <property type="entry name" value="beta-lactamase/transpeptidase-like"/>
    <property type="match status" value="1"/>
</dbReference>
<dbReference type="InterPro" id="IPR011990">
    <property type="entry name" value="TPR-like_helical_dom_sf"/>
</dbReference>
<dbReference type="RefSeq" id="WP_275649041.1">
    <property type="nucleotide sequence ID" value="NZ_JARFVA010000002.1"/>
</dbReference>
<accession>A0ABT5XM94</accession>
<evidence type="ECO:0000256" key="1">
    <source>
        <dbReference type="PROSITE-ProRule" id="PRU00339"/>
    </source>
</evidence>
<name>A0ABT5XM94_9FLAO</name>
<sequence length="504" mass="57773">MNYLIKFRNNLFILLLLSLMFNAVIIGQETSEENLKIRIDDFISQSVDNGYSGSILVAKQGDVILSKGYGWADRAKKIPNGPSTIFNIGSVTKQFTAIAILKLQEEGKLHVQDKVSKYFPEVPFDKSEITIHQLLTHTSGISPQTGGFRYDEASRETFLNDFFQSELMYGPGTKHTYANANYILLTAIIEMVSEKDYESFLKENFWEPLQMEHTGYKGISVNSEQFAHGYYFHYTSGEWRDWGTTQEHLPYNKNHWYSIGKGDIYSTVEDLYKWHIALEENSVLLPESKQLMENAFTPENEDETSFYGYGWAIFNSKSNKKIVAHNGSNGIFFADFLRFVEDDMVVIALSNIILNQQSESVAWELAKMAMDPAYRPEAIPKNKYELVFDFIRSNNPEKVNELPQFLEDAKGSPLTDKALLNRIGFKQVSENKNIEWGIALLKLNTEMFTDDGNLWDSLGEGYYLINDRDNAIKSFEKALELKPGTNCYWCENASKRLESLKESE</sequence>
<dbReference type="GO" id="GO:0016787">
    <property type="term" value="F:hydrolase activity"/>
    <property type="evidence" value="ECO:0007669"/>
    <property type="project" value="UniProtKB-KW"/>
</dbReference>
<dbReference type="InterPro" id="IPR001466">
    <property type="entry name" value="Beta-lactam-related"/>
</dbReference>
<keyword evidence="1" id="KW-0802">TPR repeat</keyword>
<dbReference type="PANTHER" id="PTHR46825:SF9">
    <property type="entry name" value="BETA-LACTAMASE-RELATED DOMAIN-CONTAINING PROTEIN"/>
    <property type="match status" value="1"/>
</dbReference>
<keyword evidence="3" id="KW-0378">Hydrolase</keyword>
<dbReference type="InterPro" id="IPR050491">
    <property type="entry name" value="AmpC-like"/>
</dbReference>
<gene>
    <name evidence="3" type="ORF">PY091_07245</name>
</gene>
<organism evidence="3 4">
    <name type="scientific">Flagellimonas okinawensis</name>
    <dbReference type="NCBI Taxonomy" id="3031324"/>
    <lineage>
        <taxon>Bacteria</taxon>
        <taxon>Pseudomonadati</taxon>
        <taxon>Bacteroidota</taxon>
        <taxon>Flavobacteriia</taxon>
        <taxon>Flavobacteriales</taxon>
        <taxon>Flavobacteriaceae</taxon>
        <taxon>Flagellimonas</taxon>
    </lineage>
</organism>
<dbReference type="Pfam" id="PF00144">
    <property type="entry name" value="Beta-lactamase"/>
    <property type="match status" value="1"/>
</dbReference>
<dbReference type="SUPFAM" id="SSF48452">
    <property type="entry name" value="TPR-like"/>
    <property type="match status" value="1"/>
</dbReference>
<feature type="repeat" description="TPR" evidence="1">
    <location>
        <begin position="452"/>
        <end position="485"/>
    </location>
</feature>
<dbReference type="EMBL" id="JARFVA010000002">
    <property type="protein sequence ID" value="MDF0707005.1"/>
    <property type="molecule type" value="Genomic_DNA"/>
</dbReference>
<evidence type="ECO:0000313" key="3">
    <source>
        <dbReference type="EMBL" id="MDF0707005.1"/>
    </source>
</evidence>
<comment type="caution">
    <text evidence="3">The sequence shown here is derived from an EMBL/GenBank/DDBJ whole genome shotgun (WGS) entry which is preliminary data.</text>
</comment>
<dbReference type="Proteomes" id="UP001217083">
    <property type="component" value="Unassembled WGS sequence"/>
</dbReference>
<dbReference type="PROSITE" id="PS50005">
    <property type="entry name" value="TPR"/>
    <property type="match status" value="1"/>
</dbReference>
<feature type="domain" description="Beta-lactamase-related" evidence="2">
    <location>
        <begin position="41"/>
        <end position="353"/>
    </location>
</feature>
<protein>
    <submittedName>
        <fullName evidence="3">Serine hydrolase</fullName>
    </submittedName>
</protein>
<dbReference type="PROSITE" id="PS50293">
    <property type="entry name" value="TPR_REGION"/>
    <property type="match status" value="1"/>
</dbReference>
<evidence type="ECO:0000259" key="2">
    <source>
        <dbReference type="Pfam" id="PF00144"/>
    </source>
</evidence>
<proteinExistence type="predicted"/>
<dbReference type="InterPro" id="IPR019734">
    <property type="entry name" value="TPR_rpt"/>
</dbReference>
<dbReference type="Gene3D" id="3.40.710.10">
    <property type="entry name" value="DD-peptidase/beta-lactamase superfamily"/>
    <property type="match status" value="1"/>
</dbReference>